<feature type="binding site" evidence="7 10">
    <location>
        <position position="114"/>
    </location>
    <ligand>
        <name>Mg(2+)</name>
        <dbReference type="ChEBI" id="CHEBI:18420"/>
    </ligand>
</feature>
<dbReference type="InterPro" id="IPR040442">
    <property type="entry name" value="Pyrv_kinase-like_dom_sf"/>
</dbReference>
<keyword evidence="7" id="KW-0963">Cytoplasm</keyword>
<dbReference type="UniPathway" id="UPA00028">
    <property type="reaction ID" value="UER00003"/>
</dbReference>
<feature type="binding site" evidence="7 9">
    <location>
        <position position="112"/>
    </location>
    <ligand>
        <name>3-methyl-2-oxobutanoate</name>
        <dbReference type="ChEBI" id="CHEBI:11851"/>
    </ligand>
</feature>
<comment type="subcellular location">
    <subcellularLocation>
        <location evidence="7">Cytoplasm</location>
    </subcellularLocation>
</comment>
<feature type="binding site" evidence="7 9">
    <location>
        <position position="82"/>
    </location>
    <ligand>
        <name>3-methyl-2-oxobutanoate</name>
        <dbReference type="ChEBI" id="CHEBI:11851"/>
    </ligand>
</feature>
<comment type="catalytic activity">
    <reaction evidence="7">
        <text>(6R)-5,10-methylene-5,6,7,8-tetrahydrofolate + 3-methyl-2-oxobutanoate + H2O = 2-dehydropantoate + (6S)-5,6,7,8-tetrahydrofolate</text>
        <dbReference type="Rhea" id="RHEA:11824"/>
        <dbReference type="ChEBI" id="CHEBI:11561"/>
        <dbReference type="ChEBI" id="CHEBI:11851"/>
        <dbReference type="ChEBI" id="CHEBI:15377"/>
        <dbReference type="ChEBI" id="CHEBI:15636"/>
        <dbReference type="ChEBI" id="CHEBI:57453"/>
        <dbReference type="EC" id="2.1.2.11"/>
    </reaction>
</comment>
<accession>A0A562QQB5</accession>
<feature type="binding site" evidence="7 10">
    <location>
        <position position="82"/>
    </location>
    <ligand>
        <name>Mg(2+)</name>
        <dbReference type="ChEBI" id="CHEBI:18420"/>
    </ligand>
</feature>
<organism evidence="11 12">
    <name type="scientific">Halalkalibacter nanhaiisediminis</name>
    <dbReference type="NCBI Taxonomy" id="688079"/>
    <lineage>
        <taxon>Bacteria</taxon>
        <taxon>Bacillati</taxon>
        <taxon>Bacillota</taxon>
        <taxon>Bacilli</taxon>
        <taxon>Bacillales</taxon>
        <taxon>Bacillaceae</taxon>
        <taxon>Halalkalibacter</taxon>
    </lineage>
</organism>
<comment type="similarity">
    <text evidence="2 7">Belongs to the PanB family.</text>
</comment>
<comment type="function">
    <text evidence="6 7">Catalyzes the reversible reaction in which hydroxymethyl group from 5,10-methylenetetrahydrofolate is transferred onto alpha-ketoisovalerate to form ketopantoate.</text>
</comment>
<dbReference type="SUPFAM" id="SSF51621">
    <property type="entry name" value="Phosphoenolpyruvate/pyruvate domain"/>
    <property type="match status" value="1"/>
</dbReference>
<keyword evidence="12" id="KW-1185">Reference proteome</keyword>
<dbReference type="PANTHER" id="PTHR20881:SF0">
    <property type="entry name" value="3-METHYL-2-OXOBUTANOATE HYDROXYMETHYLTRANSFERASE"/>
    <property type="match status" value="1"/>
</dbReference>
<keyword evidence="7 10" id="KW-0460">Magnesium</keyword>
<comment type="cofactor">
    <cofactor evidence="7 10">
        <name>Mg(2+)</name>
        <dbReference type="ChEBI" id="CHEBI:18420"/>
    </cofactor>
    <text evidence="7 10">Binds 1 Mg(2+) ion per subunit.</text>
</comment>
<evidence type="ECO:0000256" key="3">
    <source>
        <dbReference type="ARBA" id="ARBA00011424"/>
    </source>
</evidence>
<dbReference type="Pfam" id="PF02548">
    <property type="entry name" value="Pantoate_transf"/>
    <property type="match status" value="1"/>
</dbReference>
<evidence type="ECO:0000256" key="7">
    <source>
        <dbReference type="HAMAP-Rule" id="MF_00156"/>
    </source>
</evidence>
<feature type="binding site" evidence="7 10">
    <location>
        <position position="43"/>
    </location>
    <ligand>
        <name>Mg(2+)</name>
        <dbReference type="ChEBI" id="CHEBI:18420"/>
    </ligand>
</feature>
<dbReference type="AlphaFoldDB" id="A0A562QQB5"/>
<gene>
    <name evidence="7" type="primary">panB</name>
    <name evidence="11" type="ORF">IQ10_00603</name>
</gene>
<comment type="pathway">
    <text evidence="1 7">Cofactor biosynthesis; (R)-pantothenate biosynthesis; (R)-pantoate from 3-methyl-2-oxobutanoate: step 1/2.</text>
</comment>
<dbReference type="HAMAP" id="MF_00156">
    <property type="entry name" value="PanB"/>
    <property type="match status" value="1"/>
</dbReference>
<evidence type="ECO:0000256" key="6">
    <source>
        <dbReference type="ARBA" id="ARBA00056497"/>
    </source>
</evidence>
<dbReference type="GO" id="GO:0005737">
    <property type="term" value="C:cytoplasm"/>
    <property type="evidence" value="ECO:0007669"/>
    <property type="project" value="UniProtKB-SubCell"/>
</dbReference>
<dbReference type="NCBIfam" id="NF001452">
    <property type="entry name" value="PRK00311.1"/>
    <property type="match status" value="1"/>
</dbReference>
<feature type="binding site" evidence="7 9">
    <location>
        <begin position="43"/>
        <end position="44"/>
    </location>
    <ligand>
        <name>3-methyl-2-oxobutanoate</name>
        <dbReference type="ChEBI" id="CHEBI:11851"/>
    </ligand>
</feature>
<dbReference type="GO" id="GO:0015940">
    <property type="term" value="P:pantothenate biosynthetic process"/>
    <property type="evidence" value="ECO:0007669"/>
    <property type="project" value="UniProtKB-UniRule"/>
</dbReference>
<dbReference type="GO" id="GO:0003864">
    <property type="term" value="F:3-methyl-2-oxobutanoate hydroxymethyltransferase activity"/>
    <property type="evidence" value="ECO:0007669"/>
    <property type="project" value="UniProtKB-UniRule"/>
</dbReference>
<dbReference type="FunFam" id="3.20.20.60:FF:000003">
    <property type="entry name" value="3-methyl-2-oxobutanoate hydroxymethyltransferase"/>
    <property type="match status" value="1"/>
</dbReference>
<evidence type="ECO:0000256" key="5">
    <source>
        <dbReference type="ARBA" id="ARBA00022679"/>
    </source>
</evidence>
<evidence type="ECO:0000313" key="11">
    <source>
        <dbReference type="EMBL" id="TWI58895.1"/>
    </source>
</evidence>
<dbReference type="EC" id="2.1.2.11" evidence="7"/>
<dbReference type="InterPro" id="IPR003700">
    <property type="entry name" value="Pantoate_hydroxy_MeTrfase"/>
</dbReference>
<dbReference type="OrthoDB" id="9781789at2"/>
<feature type="active site" description="Proton acceptor" evidence="7 8">
    <location>
        <position position="181"/>
    </location>
</feature>
<comment type="caution">
    <text evidence="11">The sequence shown here is derived from an EMBL/GenBank/DDBJ whole genome shotgun (WGS) entry which is preliminary data.</text>
</comment>
<protein>
    <recommendedName>
        <fullName evidence="7">3-methyl-2-oxobutanoate hydroxymethyltransferase</fullName>
        <ecNumber evidence="7">2.1.2.11</ecNumber>
    </recommendedName>
    <alternativeName>
        <fullName evidence="7">Ketopantoate hydroxymethyltransferase</fullName>
        <shortName evidence="7">KPHMT</shortName>
    </alternativeName>
</protein>
<keyword evidence="7 10" id="KW-0479">Metal-binding</keyword>
<evidence type="ECO:0000256" key="8">
    <source>
        <dbReference type="PIRSR" id="PIRSR000388-1"/>
    </source>
</evidence>
<keyword evidence="11" id="KW-0489">Methyltransferase</keyword>
<evidence type="ECO:0000256" key="1">
    <source>
        <dbReference type="ARBA" id="ARBA00005033"/>
    </source>
</evidence>
<dbReference type="EMBL" id="VLKZ01000002">
    <property type="protein sequence ID" value="TWI58895.1"/>
    <property type="molecule type" value="Genomic_DNA"/>
</dbReference>
<dbReference type="NCBIfam" id="TIGR00222">
    <property type="entry name" value="panB"/>
    <property type="match status" value="1"/>
</dbReference>
<dbReference type="CDD" id="cd06557">
    <property type="entry name" value="KPHMT-like"/>
    <property type="match status" value="1"/>
</dbReference>
<comment type="subunit">
    <text evidence="3 7">Homodecamer; pentamer of dimers.</text>
</comment>
<dbReference type="RefSeq" id="WP_144449001.1">
    <property type="nucleotide sequence ID" value="NZ_VLKZ01000002.1"/>
</dbReference>
<keyword evidence="5 7" id="KW-0808">Transferase</keyword>
<dbReference type="InterPro" id="IPR015813">
    <property type="entry name" value="Pyrv/PenolPyrv_kinase-like_dom"/>
</dbReference>
<dbReference type="GO" id="GO:0032259">
    <property type="term" value="P:methylation"/>
    <property type="evidence" value="ECO:0007669"/>
    <property type="project" value="UniProtKB-KW"/>
</dbReference>
<evidence type="ECO:0000256" key="4">
    <source>
        <dbReference type="ARBA" id="ARBA00022655"/>
    </source>
</evidence>
<dbReference type="PIRSF" id="PIRSF000388">
    <property type="entry name" value="Pantoate_hydroxy_MeTrfase"/>
    <property type="match status" value="1"/>
</dbReference>
<proteinExistence type="inferred from homology"/>
<evidence type="ECO:0000256" key="2">
    <source>
        <dbReference type="ARBA" id="ARBA00008676"/>
    </source>
</evidence>
<dbReference type="GO" id="GO:0008168">
    <property type="term" value="F:methyltransferase activity"/>
    <property type="evidence" value="ECO:0007669"/>
    <property type="project" value="UniProtKB-KW"/>
</dbReference>
<sequence>MKTTSGLLRMKQKKEKITMMTAYDAPAARLVEEAGMDMILVGDSLGMVVLGYDSTIPVTVDDMIMHTKAVRRGAKDTFIVCDLPFLSYHTDLKETFHYAKRIMQEAGANAVKLEGAGEVVETIAKLTSAGVPVMGHLGLTPQSVAVLGGYRVQGRNASEAKQLIADAKALEAAGVFAIVVECVPEQVGALLAESCQVPIIGIGAGVDTDGQVLVYHDVLGYGDVHVPKFVKSYAHLSPIILEAMKSYVKEVKEREFPAPEHQFTMDEKELKGLYGGESS</sequence>
<dbReference type="GO" id="GO:0000287">
    <property type="term" value="F:magnesium ion binding"/>
    <property type="evidence" value="ECO:0007669"/>
    <property type="project" value="TreeGrafter"/>
</dbReference>
<evidence type="ECO:0000313" key="12">
    <source>
        <dbReference type="Proteomes" id="UP000315711"/>
    </source>
</evidence>
<dbReference type="Proteomes" id="UP000315711">
    <property type="component" value="Unassembled WGS sequence"/>
</dbReference>
<reference evidence="11 12" key="1">
    <citation type="journal article" date="2015" name="Stand. Genomic Sci.">
        <title>Genomic Encyclopedia of Bacterial and Archaeal Type Strains, Phase III: the genomes of soil and plant-associated and newly described type strains.</title>
        <authorList>
            <person name="Whitman W.B."/>
            <person name="Woyke T."/>
            <person name="Klenk H.P."/>
            <person name="Zhou Y."/>
            <person name="Lilburn T.G."/>
            <person name="Beck B.J."/>
            <person name="De Vos P."/>
            <person name="Vandamme P."/>
            <person name="Eisen J.A."/>
            <person name="Garrity G."/>
            <person name="Hugenholtz P."/>
            <person name="Kyrpides N.C."/>
        </authorList>
    </citation>
    <scope>NUCLEOTIDE SEQUENCE [LARGE SCALE GENOMIC DNA]</scope>
    <source>
        <strain evidence="11 12">CGMCC 1.10116</strain>
    </source>
</reference>
<dbReference type="Gene3D" id="3.20.20.60">
    <property type="entry name" value="Phosphoenolpyruvate-binding domains"/>
    <property type="match status" value="1"/>
</dbReference>
<evidence type="ECO:0000256" key="9">
    <source>
        <dbReference type="PIRSR" id="PIRSR000388-2"/>
    </source>
</evidence>
<evidence type="ECO:0000256" key="10">
    <source>
        <dbReference type="PIRSR" id="PIRSR000388-3"/>
    </source>
</evidence>
<name>A0A562QQB5_9BACI</name>
<dbReference type="PANTHER" id="PTHR20881">
    <property type="entry name" value="3-METHYL-2-OXOBUTANOATE HYDROXYMETHYLTRANSFERASE"/>
    <property type="match status" value="1"/>
</dbReference>
<keyword evidence="4 7" id="KW-0566">Pantothenate biosynthesis</keyword>